<evidence type="ECO:0000313" key="2">
    <source>
        <dbReference type="EMBL" id="AMB98351.1"/>
    </source>
</evidence>
<evidence type="ECO:0000259" key="1">
    <source>
        <dbReference type="PROSITE" id="PS51186"/>
    </source>
</evidence>
<dbReference type="SUPFAM" id="SSF55729">
    <property type="entry name" value="Acyl-CoA N-acyltransferases (Nat)"/>
    <property type="match status" value="1"/>
</dbReference>
<sequence length="166" mass="19029">MVNKDLTFRRLHMTDQPAYQDLIHSAYGSIDQSVISFEAASESQADNIHWLKSVPTFGLFNEDGDLVSGVSLRYPWGPEPGPKPYPHIGRLATHADFKGHGYARITFDYIEDYLRDELKCPVVTLGTADQLPWLVAMYERWGFVEFARKRLGNKKHITVYLQKNLI</sequence>
<dbReference type="InterPro" id="IPR016181">
    <property type="entry name" value="Acyl_CoA_acyltransferase"/>
</dbReference>
<dbReference type="Gene3D" id="3.40.630.30">
    <property type="match status" value="1"/>
</dbReference>
<proteinExistence type="predicted"/>
<reference evidence="2 3" key="1">
    <citation type="journal article" date="2016" name="Genome Announc.">
        <title>Complete Genome Sequences of Aerococcus christensenii CCUG 28831T, Aerococcus sanguinicola CCUG 43001T, Aerococcus urinae CCUG 36881T, Aerococcus urinaeequi CCUG 28094T, Aerococcus urinaehominis CCUG 42038 BT, and Aerococcus viridans CCUG 4311T.</title>
        <authorList>
            <person name="Carkaci D."/>
            <person name="Dargis R."/>
            <person name="Nielsen X.C."/>
            <person name="Skovgaard O."/>
            <person name="Fuursted K."/>
            <person name="Christensen J.J."/>
        </authorList>
    </citation>
    <scope>NUCLEOTIDE SEQUENCE [LARGE SCALE GENOMIC DNA]</scope>
    <source>
        <strain evidence="2 3">CCUG28094</strain>
    </source>
</reference>
<reference evidence="3" key="2">
    <citation type="submission" date="2016-01" db="EMBL/GenBank/DDBJ databases">
        <title>Six Aerococcus type strain genome sequencing and assembly using PacBio and Illumina Hiseq.</title>
        <authorList>
            <person name="Carkaci D."/>
            <person name="Dargis R."/>
            <person name="Nielsen X.C."/>
            <person name="Skovgaard O."/>
            <person name="Fuursted K."/>
            <person name="Christensen J.J."/>
        </authorList>
    </citation>
    <scope>NUCLEOTIDE SEQUENCE [LARGE SCALE GENOMIC DNA]</scope>
    <source>
        <strain evidence="3">CCUG28094</strain>
    </source>
</reference>
<dbReference type="InterPro" id="IPR000182">
    <property type="entry name" value="GNAT_dom"/>
</dbReference>
<dbReference type="PROSITE" id="PS51186">
    <property type="entry name" value="GNAT"/>
    <property type="match status" value="1"/>
</dbReference>
<dbReference type="Pfam" id="PF00583">
    <property type="entry name" value="Acetyltransf_1"/>
    <property type="match status" value="1"/>
</dbReference>
<dbReference type="RefSeq" id="WP_034258188.1">
    <property type="nucleotide sequence ID" value="NZ_CP014162.1"/>
</dbReference>
<accession>A0AAC8X1Y9</accession>
<organism evidence="2 3">
    <name type="scientific">Aerococcus urinaeequi</name>
    <dbReference type="NCBI Taxonomy" id="51665"/>
    <lineage>
        <taxon>Bacteria</taxon>
        <taxon>Bacillati</taxon>
        <taxon>Bacillota</taxon>
        <taxon>Bacilli</taxon>
        <taxon>Lactobacillales</taxon>
        <taxon>Aerococcaceae</taxon>
        <taxon>Aerococcus</taxon>
    </lineage>
</organism>
<evidence type="ECO:0000313" key="3">
    <source>
        <dbReference type="Proteomes" id="UP000067698"/>
    </source>
</evidence>
<dbReference type="GO" id="GO:0016747">
    <property type="term" value="F:acyltransferase activity, transferring groups other than amino-acyl groups"/>
    <property type="evidence" value="ECO:0007669"/>
    <property type="project" value="InterPro"/>
</dbReference>
<dbReference type="AlphaFoldDB" id="A0AAC8X1Y9"/>
<protein>
    <recommendedName>
        <fullName evidence="1">N-acetyltransferase domain-containing protein</fullName>
    </recommendedName>
</protein>
<dbReference type="EMBL" id="CP014162">
    <property type="protein sequence ID" value="AMB98351.1"/>
    <property type="molecule type" value="Genomic_DNA"/>
</dbReference>
<feature type="domain" description="N-acetyltransferase" evidence="1">
    <location>
        <begin position="6"/>
        <end position="166"/>
    </location>
</feature>
<name>A0AAC8X1Y9_9LACT</name>
<gene>
    <name evidence="2" type="ORF">AWM74_09055</name>
</gene>
<dbReference type="Proteomes" id="UP000067698">
    <property type="component" value="Chromosome"/>
</dbReference>
<dbReference type="GeneID" id="92867710"/>